<protein>
    <recommendedName>
        <fullName evidence="5">Secretion system C-terminal sorting domain-containing protein</fullName>
    </recommendedName>
</protein>
<dbReference type="InterPro" id="IPR013830">
    <property type="entry name" value="SGNH_hydro"/>
</dbReference>
<dbReference type="InterPro" id="IPR026444">
    <property type="entry name" value="Secre_tail"/>
</dbReference>
<dbReference type="NCBIfam" id="TIGR04183">
    <property type="entry name" value="Por_Secre_tail"/>
    <property type="match status" value="1"/>
</dbReference>
<feature type="domain" description="Secretion system C-terminal sorting" evidence="3">
    <location>
        <begin position="383"/>
        <end position="454"/>
    </location>
</feature>
<dbReference type="Pfam" id="PF14606">
    <property type="entry name" value="Lipase_GDSL_3"/>
    <property type="match status" value="1"/>
</dbReference>
<accession>A0A644VMX9</accession>
<evidence type="ECO:0000259" key="3">
    <source>
        <dbReference type="Pfam" id="PF18962"/>
    </source>
</evidence>
<evidence type="ECO:0000313" key="4">
    <source>
        <dbReference type="EMBL" id="MPL92698.1"/>
    </source>
</evidence>
<dbReference type="EMBL" id="VSSQ01000367">
    <property type="protein sequence ID" value="MPL92698.1"/>
    <property type="molecule type" value="Genomic_DNA"/>
</dbReference>
<proteinExistence type="predicted"/>
<dbReference type="Pfam" id="PF18962">
    <property type="entry name" value="Por_Secre_tail"/>
    <property type="match status" value="1"/>
</dbReference>
<dbReference type="InterPro" id="IPR036514">
    <property type="entry name" value="SGNH_hydro_sf"/>
</dbReference>
<evidence type="ECO:0000259" key="1">
    <source>
        <dbReference type="Pfam" id="PF14606"/>
    </source>
</evidence>
<evidence type="ECO:0008006" key="5">
    <source>
        <dbReference type="Google" id="ProtNLM"/>
    </source>
</evidence>
<dbReference type="Gene3D" id="3.40.50.1110">
    <property type="entry name" value="SGNH hydrolase"/>
    <property type="match status" value="1"/>
</dbReference>
<evidence type="ECO:0000259" key="2">
    <source>
        <dbReference type="Pfam" id="PF14607"/>
    </source>
</evidence>
<gene>
    <name evidence="4" type="ORF">SDC9_38811</name>
</gene>
<reference evidence="4" key="1">
    <citation type="submission" date="2019-08" db="EMBL/GenBank/DDBJ databases">
        <authorList>
            <person name="Kucharzyk K."/>
            <person name="Murdoch R.W."/>
            <person name="Higgins S."/>
            <person name="Loffler F."/>
        </authorList>
    </citation>
    <scope>NUCLEOTIDE SEQUENCE</scope>
</reference>
<name>A0A644VMX9_9ZZZZ</name>
<comment type="caution">
    <text evidence="4">The sequence shown here is derived from an EMBL/GenBank/DDBJ whole genome shotgun (WGS) entry which is preliminary data.</text>
</comment>
<dbReference type="SUPFAM" id="SSF52266">
    <property type="entry name" value="SGNH hydrolase"/>
    <property type="match status" value="1"/>
</dbReference>
<dbReference type="AlphaFoldDB" id="A0A644VMX9"/>
<dbReference type="InterPro" id="IPR032740">
    <property type="entry name" value="GxDLY"/>
</dbReference>
<organism evidence="4">
    <name type="scientific">bioreactor metagenome</name>
    <dbReference type="NCBI Taxonomy" id="1076179"/>
    <lineage>
        <taxon>unclassified sequences</taxon>
        <taxon>metagenomes</taxon>
        <taxon>ecological metagenomes</taxon>
    </lineage>
</organism>
<dbReference type="Pfam" id="PF14607">
    <property type="entry name" value="GxDLY"/>
    <property type="match status" value="1"/>
</dbReference>
<dbReference type="Gene3D" id="2.60.120.260">
    <property type="entry name" value="Galactose-binding domain-like"/>
    <property type="match status" value="1"/>
</dbReference>
<sequence length="456" mass="51272">MKRTLILISILISIQYALAQKTFNPMGQARHVVWGQGFGQNSFLRFPADAQQTIPSDVWNQTQRSSGLHVRFVTNSANITVNYTLSSQYSSNNWFSSVGANGLDLYARKPDGKWYWCHPGSRTIGSQFKYSSINPDDEAYSTGGYEYVLYFPTFAITSSISITVDSDAKFEFLTVTNEKKPIVVYGTSIVHGAVCSRPGNTWTSIVGRNFPDYPVVNLGFSGVGRMEPEVVEVINRIDASIYILDCLPNFSNTSMPPLIDGRYKSAIDTLTKYHPDAAIVLTEHVGYADMEMWKARKDLVIADNIELKKVYDYFIQKGYKNLYYLSRSELGLDMSADIGDYVHPNDKGMYRYAEVYTAKITEILNDKESAVKLVNTESLRITPNPNKGSFSVTIPDFFRQQSKIEIFNLEGKSVYSKIINPHTEILHIEGLNLSGGSYVLRLNNDKNILTGNLIVQ</sequence>
<feature type="domain" description="SGNH hydrolase-type esterase" evidence="1">
    <location>
        <begin position="179"/>
        <end position="360"/>
    </location>
</feature>
<feature type="domain" description="SGNH hydrolase-type esterase N-terminal" evidence="2">
    <location>
        <begin position="33"/>
        <end position="170"/>
    </location>
</feature>